<dbReference type="HAMAP" id="MF_01588">
    <property type="entry name" value="DNA_ligase_A"/>
    <property type="match status" value="1"/>
</dbReference>
<dbReference type="EMBL" id="MHJJ01000014">
    <property type="protein sequence ID" value="OGY65226.1"/>
    <property type="molecule type" value="Genomic_DNA"/>
</dbReference>
<keyword evidence="7 14" id="KW-0227">DNA damage</keyword>
<evidence type="ECO:0000256" key="14">
    <source>
        <dbReference type="HAMAP-Rule" id="MF_01588"/>
    </source>
</evidence>
<dbReference type="NCBIfam" id="NF005932">
    <property type="entry name" value="PRK07956.1"/>
    <property type="match status" value="1"/>
</dbReference>
<dbReference type="PROSITE" id="PS01055">
    <property type="entry name" value="DNA_LIGASE_N1"/>
    <property type="match status" value="1"/>
</dbReference>
<reference evidence="17 18" key="1">
    <citation type="journal article" date="2016" name="Nat. Commun.">
        <title>Thousands of microbial genomes shed light on interconnected biogeochemical processes in an aquifer system.</title>
        <authorList>
            <person name="Anantharaman K."/>
            <person name="Brown C.T."/>
            <person name="Hug L.A."/>
            <person name="Sharon I."/>
            <person name="Castelle C.J."/>
            <person name="Probst A.J."/>
            <person name="Thomas B.C."/>
            <person name="Singh A."/>
            <person name="Wilkins M.J."/>
            <person name="Karaoz U."/>
            <person name="Brodie E.L."/>
            <person name="Williams K.H."/>
            <person name="Hubbard S.S."/>
            <person name="Banfield J.F."/>
        </authorList>
    </citation>
    <scope>NUCLEOTIDE SEQUENCE [LARGE SCALE GENOMIC DNA]</scope>
</reference>
<dbReference type="GO" id="GO:0005829">
    <property type="term" value="C:cytosol"/>
    <property type="evidence" value="ECO:0007669"/>
    <property type="project" value="TreeGrafter"/>
</dbReference>
<evidence type="ECO:0000256" key="11">
    <source>
        <dbReference type="ARBA" id="ARBA00023204"/>
    </source>
</evidence>
<evidence type="ECO:0000313" key="17">
    <source>
        <dbReference type="EMBL" id="OGY65226.1"/>
    </source>
</evidence>
<dbReference type="InterPro" id="IPR004150">
    <property type="entry name" value="NAD_DNA_ligase_OB"/>
</dbReference>
<evidence type="ECO:0000256" key="1">
    <source>
        <dbReference type="ARBA" id="ARBA00004067"/>
    </source>
</evidence>
<keyword evidence="9 14" id="KW-0460">Magnesium</keyword>
<gene>
    <name evidence="14" type="primary">ligA</name>
    <name evidence="17" type="ORF">A3A16_00615</name>
</gene>
<dbReference type="InterPro" id="IPR036420">
    <property type="entry name" value="BRCT_dom_sf"/>
</dbReference>
<dbReference type="STRING" id="1798407.A3A16_00615"/>
<feature type="binding site" evidence="14">
    <location>
        <position position="180"/>
    </location>
    <ligand>
        <name>NAD(+)</name>
        <dbReference type="ChEBI" id="CHEBI:57540"/>
    </ligand>
</feature>
<dbReference type="Gene3D" id="1.10.150.20">
    <property type="entry name" value="5' to 3' exonuclease, C-terminal subdomain"/>
    <property type="match status" value="2"/>
</dbReference>
<dbReference type="InterPro" id="IPR018239">
    <property type="entry name" value="DNA_ligase_AS"/>
</dbReference>
<proteinExistence type="inferred from homology"/>
<dbReference type="InterPro" id="IPR001357">
    <property type="entry name" value="BRCT_dom"/>
</dbReference>
<dbReference type="InterPro" id="IPR033136">
    <property type="entry name" value="DNA_ligase_CS"/>
</dbReference>
<keyword evidence="5 14" id="KW-0235">DNA replication</keyword>
<evidence type="ECO:0000313" key="18">
    <source>
        <dbReference type="Proteomes" id="UP000177942"/>
    </source>
</evidence>
<evidence type="ECO:0000256" key="7">
    <source>
        <dbReference type="ARBA" id="ARBA00022763"/>
    </source>
</evidence>
<dbReference type="SUPFAM" id="SSF50249">
    <property type="entry name" value="Nucleic acid-binding proteins"/>
    <property type="match status" value="1"/>
</dbReference>
<dbReference type="Pfam" id="PF03120">
    <property type="entry name" value="OB_DNA_ligase"/>
    <property type="match status" value="1"/>
</dbReference>
<dbReference type="PROSITE" id="PS01056">
    <property type="entry name" value="DNA_LIGASE_N2"/>
    <property type="match status" value="1"/>
</dbReference>
<dbReference type="InterPro" id="IPR041663">
    <property type="entry name" value="DisA/LigA_HHH"/>
</dbReference>
<evidence type="ECO:0000256" key="2">
    <source>
        <dbReference type="ARBA" id="ARBA00012722"/>
    </source>
</evidence>
<dbReference type="PIRSF" id="PIRSF001604">
    <property type="entry name" value="LigA"/>
    <property type="match status" value="1"/>
</dbReference>
<evidence type="ECO:0000256" key="9">
    <source>
        <dbReference type="ARBA" id="ARBA00022842"/>
    </source>
</evidence>
<feature type="domain" description="BRCT" evidence="16">
    <location>
        <begin position="603"/>
        <end position="681"/>
    </location>
</feature>
<dbReference type="PANTHER" id="PTHR23389">
    <property type="entry name" value="CHROMOSOME TRANSMISSION FIDELITY FACTOR 18"/>
    <property type="match status" value="1"/>
</dbReference>
<feature type="binding site" evidence="14">
    <location>
        <position position="412"/>
    </location>
    <ligand>
        <name>Zn(2+)</name>
        <dbReference type="ChEBI" id="CHEBI:29105"/>
    </ligand>
</feature>
<keyword evidence="8 14" id="KW-0862">Zinc</keyword>
<keyword evidence="10 14" id="KW-0520">NAD</keyword>
<dbReference type="SUPFAM" id="SSF52113">
    <property type="entry name" value="BRCT domain"/>
    <property type="match status" value="1"/>
</dbReference>
<evidence type="ECO:0000256" key="10">
    <source>
        <dbReference type="ARBA" id="ARBA00023027"/>
    </source>
</evidence>
<dbReference type="Proteomes" id="UP000177942">
    <property type="component" value="Unassembled WGS sequence"/>
</dbReference>
<dbReference type="GO" id="GO:0046872">
    <property type="term" value="F:metal ion binding"/>
    <property type="evidence" value="ECO:0007669"/>
    <property type="project" value="UniProtKB-KW"/>
</dbReference>
<dbReference type="EC" id="6.5.1.2" evidence="2 14"/>
<dbReference type="Gene3D" id="2.40.50.140">
    <property type="entry name" value="Nucleic acid-binding proteins"/>
    <property type="match status" value="1"/>
</dbReference>
<dbReference type="SMART" id="SM00532">
    <property type="entry name" value="LIGANc"/>
    <property type="match status" value="1"/>
</dbReference>
<dbReference type="SUPFAM" id="SSF47781">
    <property type="entry name" value="RuvA domain 2-like"/>
    <property type="match status" value="1"/>
</dbReference>
<dbReference type="SUPFAM" id="SSF56091">
    <property type="entry name" value="DNA ligase/mRNA capping enzyme, catalytic domain"/>
    <property type="match status" value="1"/>
</dbReference>
<evidence type="ECO:0000259" key="16">
    <source>
        <dbReference type="PROSITE" id="PS50172"/>
    </source>
</evidence>
<dbReference type="CDD" id="cd00114">
    <property type="entry name" value="LIGANc"/>
    <property type="match status" value="1"/>
</dbReference>
<feature type="binding site" evidence="14">
    <location>
        <begin position="83"/>
        <end position="84"/>
    </location>
    <ligand>
        <name>NAD(+)</name>
        <dbReference type="ChEBI" id="CHEBI:57540"/>
    </ligand>
</feature>
<dbReference type="InterPro" id="IPR012340">
    <property type="entry name" value="NA-bd_OB-fold"/>
</dbReference>
<evidence type="ECO:0000256" key="8">
    <source>
        <dbReference type="ARBA" id="ARBA00022833"/>
    </source>
</evidence>
<feature type="binding site" evidence="14">
    <location>
        <position position="139"/>
    </location>
    <ligand>
        <name>NAD(+)</name>
        <dbReference type="ChEBI" id="CHEBI:57540"/>
    </ligand>
</feature>
<evidence type="ECO:0000256" key="15">
    <source>
        <dbReference type="RuleBase" id="RU000618"/>
    </source>
</evidence>
<dbReference type="GO" id="GO:0003677">
    <property type="term" value="F:DNA binding"/>
    <property type="evidence" value="ECO:0007669"/>
    <property type="project" value="InterPro"/>
</dbReference>
<comment type="function">
    <text evidence="1 14">DNA ligase that catalyzes the formation of phosphodiester linkages between 5'-phosphoryl and 3'-hydroxyl groups in double-stranded DNA using NAD as a coenzyme and as the energy source for the reaction. It is essential for DNA replication and repair of damaged DNA.</text>
</comment>
<comment type="caution">
    <text evidence="17">The sequence shown here is derived from an EMBL/GenBank/DDBJ whole genome shotgun (WGS) entry which is preliminary data.</text>
</comment>
<dbReference type="Pfam" id="PF00533">
    <property type="entry name" value="BRCT"/>
    <property type="match status" value="1"/>
</dbReference>
<dbReference type="Gene3D" id="3.30.470.30">
    <property type="entry name" value="DNA ligase/mRNA capping enzyme"/>
    <property type="match status" value="1"/>
</dbReference>
<comment type="similarity">
    <text evidence="13 14">Belongs to the NAD-dependent DNA ligase family. LigA subfamily.</text>
</comment>
<dbReference type="PROSITE" id="PS50172">
    <property type="entry name" value="BRCT"/>
    <property type="match status" value="1"/>
</dbReference>
<organism evidence="17 18">
    <name type="scientific">Candidatus Harrisonbacteria bacterium RIFCSPLOWO2_01_FULL_44_18</name>
    <dbReference type="NCBI Taxonomy" id="1798407"/>
    <lineage>
        <taxon>Bacteria</taxon>
        <taxon>Candidatus Harrisoniibacteriota</taxon>
    </lineage>
</organism>
<dbReference type="GO" id="GO:0006260">
    <property type="term" value="P:DNA replication"/>
    <property type="evidence" value="ECO:0007669"/>
    <property type="project" value="UniProtKB-KW"/>
</dbReference>
<evidence type="ECO:0000256" key="13">
    <source>
        <dbReference type="ARBA" id="ARBA00060881"/>
    </source>
</evidence>
<evidence type="ECO:0000256" key="5">
    <source>
        <dbReference type="ARBA" id="ARBA00022705"/>
    </source>
</evidence>
<feature type="binding site" evidence="14">
    <location>
        <position position="433"/>
    </location>
    <ligand>
        <name>Zn(2+)</name>
        <dbReference type="ChEBI" id="CHEBI:29105"/>
    </ligand>
</feature>
<dbReference type="Gene3D" id="6.20.10.30">
    <property type="match status" value="1"/>
</dbReference>
<comment type="catalytic activity">
    <reaction evidence="12 14 15">
        <text>NAD(+) + (deoxyribonucleotide)n-3'-hydroxyl + 5'-phospho-(deoxyribonucleotide)m = (deoxyribonucleotide)n+m + AMP + beta-nicotinamide D-nucleotide.</text>
        <dbReference type="EC" id="6.5.1.2"/>
    </reaction>
</comment>
<feature type="binding site" evidence="14">
    <location>
        <position position="116"/>
    </location>
    <ligand>
        <name>NAD(+)</name>
        <dbReference type="ChEBI" id="CHEBI:57540"/>
    </ligand>
</feature>
<dbReference type="GO" id="GO:0006281">
    <property type="term" value="P:DNA repair"/>
    <property type="evidence" value="ECO:0007669"/>
    <property type="project" value="UniProtKB-KW"/>
</dbReference>
<feature type="binding site" evidence="14">
    <location>
        <position position="428"/>
    </location>
    <ligand>
        <name>Zn(2+)</name>
        <dbReference type="ChEBI" id="CHEBI:29105"/>
    </ligand>
</feature>
<keyword evidence="6 14" id="KW-0479">Metal-binding</keyword>
<dbReference type="InterPro" id="IPR013839">
    <property type="entry name" value="DNAligase_adenylation"/>
</dbReference>
<accession>A0A1G1ZM85</accession>
<dbReference type="PANTHER" id="PTHR23389:SF9">
    <property type="entry name" value="DNA LIGASE"/>
    <property type="match status" value="1"/>
</dbReference>
<dbReference type="CDD" id="cd17748">
    <property type="entry name" value="BRCT_DNA_ligase_like"/>
    <property type="match status" value="1"/>
</dbReference>
<keyword evidence="11 14" id="KW-0234">DNA repair</keyword>
<evidence type="ECO:0000256" key="6">
    <source>
        <dbReference type="ARBA" id="ARBA00022723"/>
    </source>
</evidence>
<dbReference type="FunFam" id="2.40.50.140:FF:000012">
    <property type="entry name" value="DNA ligase"/>
    <property type="match status" value="1"/>
</dbReference>
<evidence type="ECO:0000256" key="4">
    <source>
        <dbReference type="ARBA" id="ARBA00022598"/>
    </source>
</evidence>
<evidence type="ECO:0000256" key="3">
    <source>
        <dbReference type="ARBA" id="ARBA00013308"/>
    </source>
</evidence>
<name>A0A1G1ZM85_9BACT</name>
<dbReference type="Pfam" id="PF14520">
    <property type="entry name" value="HHH_5"/>
    <property type="match status" value="1"/>
</dbReference>
<dbReference type="SMART" id="SM00292">
    <property type="entry name" value="BRCT"/>
    <property type="match status" value="1"/>
</dbReference>
<dbReference type="InterPro" id="IPR003583">
    <property type="entry name" value="Hlx-hairpin-Hlx_DNA-bd_motif"/>
</dbReference>
<dbReference type="NCBIfam" id="TIGR00575">
    <property type="entry name" value="dnlj"/>
    <property type="match status" value="1"/>
</dbReference>
<protein>
    <recommendedName>
        <fullName evidence="3 14">DNA ligase</fullName>
        <ecNumber evidence="2 14">6.5.1.2</ecNumber>
    </recommendedName>
    <alternativeName>
        <fullName evidence="14">Polydeoxyribonucleotide synthase [NAD(+)]</fullName>
    </alternativeName>
</protein>
<feature type="active site" description="N6-AMP-lysine intermediate" evidence="14">
    <location>
        <position position="118"/>
    </location>
</feature>
<keyword evidence="14" id="KW-0464">Manganese</keyword>
<dbReference type="InterPro" id="IPR010994">
    <property type="entry name" value="RuvA_2-like"/>
</dbReference>
<dbReference type="AlphaFoldDB" id="A0A1G1ZM85"/>
<comment type="cofactor">
    <cofactor evidence="14">
        <name>Mg(2+)</name>
        <dbReference type="ChEBI" id="CHEBI:18420"/>
    </cofactor>
    <cofactor evidence="14">
        <name>Mn(2+)</name>
        <dbReference type="ChEBI" id="CHEBI:29035"/>
    </cofactor>
</comment>
<dbReference type="Pfam" id="PF01653">
    <property type="entry name" value="DNA_ligase_aden"/>
    <property type="match status" value="1"/>
</dbReference>
<comment type="caution">
    <text evidence="14">Lacks conserved residue(s) required for the propagation of feature annotation.</text>
</comment>
<dbReference type="Gene3D" id="3.40.50.10190">
    <property type="entry name" value="BRCT domain"/>
    <property type="match status" value="1"/>
</dbReference>
<keyword evidence="4 14" id="KW-0436">Ligase</keyword>
<dbReference type="Pfam" id="PF12826">
    <property type="entry name" value="HHH_2"/>
    <property type="match status" value="1"/>
</dbReference>
<dbReference type="InterPro" id="IPR013840">
    <property type="entry name" value="DNAligase_N"/>
</dbReference>
<evidence type="ECO:0000256" key="12">
    <source>
        <dbReference type="ARBA" id="ARBA00034005"/>
    </source>
</evidence>
<feature type="binding site" evidence="14">
    <location>
        <position position="318"/>
    </location>
    <ligand>
        <name>NAD(+)</name>
        <dbReference type="ChEBI" id="CHEBI:57540"/>
    </ligand>
</feature>
<dbReference type="Gene3D" id="1.10.287.610">
    <property type="entry name" value="Helix hairpin bin"/>
    <property type="match status" value="1"/>
</dbReference>
<sequence>MDKKATKQRIEKLKRAINRYRYAYHVLNKSLISDEALDALKKELFDLEQQFPEFITSDSPTQRVAGKPLKEFHKVHHERPMLSFNDAFSEEDIGDWLKRLENYLSRPLTNIDFYCELKIDGLAIELVYENGFLVQGSTRGDGLIGEDITQNLKTIEAIPLRIEPRSSNIKLPMRLVVRGEVFLTKKEFERINRELAKRGEKTYANPRNLAAGTVRQLDSKITAVRKLDSFQYAIVTDVGQKTHEEEHQLLHSWGFKTNPHNKLAHSLKEVFEFHVEQAKYREKLVYEIDGIVVIVNNNKIFETGGVIGKAPRAAIAYKFSPKEATTVVENIQVQVGRTGALTPVAVLRPVQVGGITITHATLHNYDEIQRLGVKIGDTVIVSRAGDVIPQVAKVLKELRTGKEEEFKMPNVCPVDGSRVVKDGVAYRCGNPRCGARHREQLYHFVGAFRIDGVGPKIIDRFLDEGLISDAADLFTLQKGDIAALERFGEKSAENIVNEVAMRKKIALHRFVFALGILHVGEETSVLLARSIMENVKSKKGTLRIADVLKYMSHVALNILQEIPDIGPAVAQSIVNYFKDKRHQELIKKLDKVGVTVESDKRQVTSDKLAGKTFVLTGILDSMSRDEAKEKIRALGGEVSESVSKKTSYVVAGAEPGSKLEKAKKLGVKTLTEKEFLDLLTA</sequence>
<dbReference type="SMART" id="SM00278">
    <property type="entry name" value="HhH1"/>
    <property type="match status" value="3"/>
</dbReference>
<dbReference type="InterPro" id="IPR001679">
    <property type="entry name" value="DNA_ligase"/>
</dbReference>
<dbReference type="GO" id="GO:0003911">
    <property type="term" value="F:DNA ligase (NAD+) activity"/>
    <property type="evidence" value="ECO:0007669"/>
    <property type="project" value="UniProtKB-UniRule"/>
</dbReference>